<dbReference type="RefSeq" id="XP_066692788.1">
    <property type="nucleotide sequence ID" value="XM_066850550.1"/>
</dbReference>
<gene>
    <name evidence="6" type="ORF">PG986_014328</name>
</gene>
<evidence type="ECO:0000313" key="6">
    <source>
        <dbReference type="EMBL" id="KAK7937460.1"/>
    </source>
</evidence>
<sequence length="404" mass="45935">MHRCDLSSQGTIDRQRPALSPSRFRGDSPTTSFSSHDVAQTNKSELLRHCVPSSKVKIPEREAADRYLEASKHMRPNFVLFHRSTFQHVYEELWRAATATATATTTELGRGAGADSDAKQTYISVGWLGCLCMSFIFGCRSLPPTNQTLDIQRRYYAEMMELPQLPVTLSLPNVCALMLLSLYSNNTNNRTAAWPYHGAACRLAAALGMYRQDVSGSFHPITRELRKRVWWTLYSYEQNLCCSLGRPSAIDDQEVNVDYPDEHVYACDPGQPMGIAGQLAKLWHLVGCIRRDVYNPVHCPATRYHQAVQYLQRLIDWREALPPDLQPTPYPAPPDHRQQHEEEHRKSWRSVMSLHIVYQCALGLLSKRSLLREVELSRVCLTSAMRAVGLFVKLWHGDAFNTIC</sequence>
<dbReference type="PANTHER" id="PTHR47424:SF6">
    <property type="entry name" value="PROLINE UTILIZATION TRANS-ACTIVATOR"/>
    <property type="match status" value="1"/>
</dbReference>
<dbReference type="InterPro" id="IPR007219">
    <property type="entry name" value="XnlR_reg_dom"/>
</dbReference>
<protein>
    <recommendedName>
        <fullName evidence="5">Xylanolytic transcriptional activator regulatory domain-containing protein</fullName>
    </recommendedName>
</protein>
<dbReference type="Pfam" id="PF04082">
    <property type="entry name" value="Fungal_trans"/>
    <property type="match status" value="1"/>
</dbReference>
<feature type="compositionally biased region" description="Polar residues" evidence="4">
    <location>
        <begin position="28"/>
        <end position="40"/>
    </location>
</feature>
<feature type="domain" description="Xylanolytic transcriptional activator regulatory" evidence="5">
    <location>
        <begin position="193"/>
        <end position="266"/>
    </location>
</feature>
<feature type="compositionally biased region" description="Polar residues" evidence="4">
    <location>
        <begin position="1"/>
        <end position="12"/>
    </location>
</feature>
<evidence type="ECO:0000256" key="1">
    <source>
        <dbReference type="ARBA" id="ARBA00023015"/>
    </source>
</evidence>
<evidence type="ECO:0000256" key="3">
    <source>
        <dbReference type="ARBA" id="ARBA00023242"/>
    </source>
</evidence>
<comment type="caution">
    <text evidence="6">The sequence shown here is derived from an EMBL/GenBank/DDBJ whole genome shotgun (WGS) entry which is preliminary data.</text>
</comment>
<organism evidence="6 7">
    <name type="scientific">Apiospora aurea</name>
    <dbReference type="NCBI Taxonomy" id="335848"/>
    <lineage>
        <taxon>Eukaryota</taxon>
        <taxon>Fungi</taxon>
        <taxon>Dikarya</taxon>
        <taxon>Ascomycota</taxon>
        <taxon>Pezizomycotina</taxon>
        <taxon>Sordariomycetes</taxon>
        <taxon>Xylariomycetidae</taxon>
        <taxon>Amphisphaeriales</taxon>
        <taxon>Apiosporaceae</taxon>
        <taxon>Apiospora</taxon>
    </lineage>
</organism>
<dbReference type="GeneID" id="92083612"/>
<keyword evidence="7" id="KW-1185">Reference proteome</keyword>
<dbReference type="Proteomes" id="UP001391051">
    <property type="component" value="Unassembled WGS sequence"/>
</dbReference>
<dbReference type="InterPro" id="IPR051127">
    <property type="entry name" value="Fungal_SecMet_Regulators"/>
</dbReference>
<dbReference type="PANTHER" id="PTHR47424">
    <property type="entry name" value="REGULATORY PROTEIN GAL4"/>
    <property type="match status" value="1"/>
</dbReference>
<keyword evidence="3" id="KW-0539">Nucleus</keyword>
<keyword evidence="2" id="KW-0804">Transcription</keyword>
<dbReference type="EMBL" id="JAQQWE010000010">
    <property type="protein sequence ID" value="KAK7937460.1"/>
    <property type="molecule type" value="Genomic_DNA"/>
</dbReference>
<name>A0ABR1PSN7_9PEZI</name>
<evidence type="ECO:0000259" key="5">
    <source>
        <dbReference type="SMART" id="SM00906"/>
    </source>
</evidence>
<evidence type="ECO:0000256" key="2">
    <source>
        <dbReference type="ARBA" id="ARBA00023163"/>
    </source>
</evidence>
<feature type="region of interest" description="Disordered" evidence="4">
    <location>
        <begin position="1"/>
        <end position="40"/>
    </location>
</feature>
<evidence type="ECO:0000313" key="7">
    <source>
        <dbReference type="Proteomes" id="UP001391051"/>
    </source>
</evidence>
<evidence type="ECO:0000256" key="4">
    <source>
        <dbReference type="SAM" id="MobiDB-lite"/>
    </source>
</evidence>
<reference evidence="6 7" key="1">
    <citation type="submission" date="2023-01" db="EMBL/GenBank/DDBJ databases">
        <title>Analysis of 21 Apiospora genomes using comparative genomics revels a genus with tremendous synthesis potential of carbohydrate active enzymes and secondary metabolites.</title>
        <authorList>
            <person name="Sorensen T."/>
        </authorList>
    </citation>
    <scope>NUCLEOTIDE SEQUENCE [LARGE SCALE GENOMIC DNA]</scope>
    <source>
        <strain evidence="6 7">CBS 24483</strain>
    </source>
</reference>
<keyword evidence="1" id="KW-0805">Transcription regulation</keyword>
<dbReference type="CDD" id="cd12148">
    <property type="entry name" value="fungal_TF_MHR"/>
    <property type="match status" value="1"/>
</dbReference>
<dbReference type="SMART" id="SM00906">
    <property type="entry name" value="Fungal_trans"/>
    <property type="match status" value="1"/>
</dbReference>
<accession>A0ABR1PSN7</accession>
<proteinExistence type="predicted"/>